<dbReference type="GO" id="GO:0016788">
    <property type="term" value="F:hydrolase activity, acting on ester bonds"/>
    <property type="evidence" value="ECO:0007669"/>
    <property type="project" value="InterPro"/>
</dbReference>
<dbReference type="GO" id="GO:0046872">
    <property type="term" value="F:metal ion binding"/>
    <property type="evidence" value="ECO:0007669"/>
    <property type="project" value="UniProtKB-KW"/>
</dbReference>
<comment type="caution">
    <text evidence="2">The sequence shown here is derived from an EMBL/GenBank/DDBJ whole genome shotgun (WGS) entry which is preliminary data.</text>
</comment>
<feature type="binding site" evidence="1">
    <location>
        <position position="111"/>
    </location>
    <ligand>
        <name>a divalent metal cation</name>
        <dbReference type="ChEBI" id="CHEBI:60240"/>
        <label>1</label>
    </ligand>
</feature>
<feature type="binding site" evidence="1">
    <location>
        <position position="11"/>
    </location>
    <ligand>
        <name>a divalent metal cation</name>
        <dbReference type="ChEBI" id="CHEBI:60240"/>
        <label>1</label>
    </ligand>
</feature>
<gene>
    <name evidence="2" type="ORF">PDE001_LOCUS11060</name>
</gene>
<feature type="binding site" evidence="1">
    <location>
        <position position="149"/>
    </location>
    <ligand>
        <name>a divalent metal cation</name>
        <dbReference type="ChEBI" id="CHEBI:60240"/>
        <label>2</label>
    </ligand>
</feature>
<dbReference type="AlphaFoldDB" id="A0AAV0VD42"/>
<keyword evidence="1" id="KW-0479">Metal-binding</keyword>
<dbReference type="PIRSF" id="PIRSF005902">
    <property type="entry name" value="DNase_TatD"/>
    <property type="match status" value="1"/>
</dbReference>
<dbReference type="PANTHER" id="PTHR47176">
    <property type="entry name" value="OSJNBA0020J04.13 PROTEIN"/>
    <property type="match status" value="1"/>
</dbReference>
<evidence type="ECO:0000313" key="2">
    <source>
        <dbReference type="EMBL" id="CAI5746040.1"/>
    </source>
</evidence>
<dbReference type="Pfam" id="PF01026">
    <property type="entry name" value="TatD_DNase"/>
    <property type="match status" value="1"/>
</dbReference>
<sequence>MTWPLIDAHCHLHDEYLRSFISSSSSQRFEDVLSRARSVHLSHLVSCATHEEDWRVLEQHMEQQKHDRLLTIVPAFGVHPWWAQELAFVRSDGLKTLHDILVRYPRASVGEIGLCKSKRGRQVPLDIQVETFRAQLDLAADLERTCVLHCVGYLRKIVEYFAGCRTVASSSCTALVQWVTRYDAVFPGATRHASFFSLNAKQLTDPRMKKAAACCKKLPLESLLLETDAPDQTPSVELVEELFDQADKVPLALREGSAGVNEPAMVKLALYGAAKIRGVAIDEVAAVVYQNCKEAFGLDGIIAD</sequence>
<dbReference type="InterPro" id="IPR032466">
    <property type="entry name" value="Metal_Hydrolase"/>
</dbReference>
<accession>A0AAV0VD42</accession>
<feature type="binding site" evidence="1">
    <location>
        <position position="228"/>
    </location>
    <ligand>
        <name>a divalent metal cation</name>
        <dbReference type="ChEBI" id="CHEBI:60240"/>
        <label>1</label>
    </ligand>
</feature>
<dbReference type="SUPFAM" id="SSF51556">
    <property type="entry name" value="Metallo-dependent hydrolases"/>
    <property type="match status" value="1"/>
</dbReference>
<dbReference type="Gene3D" id="3.20.20.140">
    <property type="entry name" value="Metal-dependent hydrolases"/>
    <property type="match status" value="1"/>
</dbReference>
<reference evidence="2" key="1">
    <citation type="submission" date="2022-12" db="EMBL/GenBank/DDBJ databases">
        <authorList>
            <person name="Webb A."/>
        </authorList>
    </citation>
    <scope>NUCLEOTIDE SEQUENCE</scope>
    <source>
        <strain evidence="2">Pd1</strain>
    </source>
</reference>
<evidence type="ECO:0000313" key="3">
    <source>
        <dbReference type="Proteomes" id="UP001162029"/>
    </source>
</evidence>
<protein>
    <recommendedName>
        <fullName evidence="4">TatD related DNase</fullName>
    </recommendedName>
</protein>
<dbReference type="EMBL" id="CANTFM010002349">
    <property type="protein sequence ID" value="CAI5746040.1"/>
    <property type="molecule type" value="Genomic_DNA"/>
</dbReference>
<keyword evidence="3" id="KW-1185">Reference proteome</keyword>
<dbReference type="PANTHER" id="PTHR47176:SF1">
    <property type="entry name" value="OS04G0577500 PROTEIN"/>
    <property type="match status" value="1"/>
</dbReference>
<evidence type="ECO:0000256" key="1">
    <source>
        <dbReference type="PIRSR" id="PIRSR005902-1"/>
    </source>
</evidence>
<name>A0AAV0VD42_9STRA</name>
<feature type="binding site" evidence="1">
    <location>
        <position position="9"/>
    </location>
    <ligand>
        <name>a divalent metal cation</name>
        <dbReference type="ChEBI" id="CHEBI:60240"/>
        <label>1</label>
    </ligand>
</feature>
<proteinExistence type="predicted"/>
<dbReference type="Proteomes" id="UP001162029">
    <property type="component" value="Unassembled WGS sequence"/>
</dbReference>
<evidence type="ECO:0008006" key="4">
    <source>
        <dbReference type="Google" id="ProtNLM"/>
    </source>
</evidence>
<organism evidence="2 3">
    <name type="scientific">Peronospora destructor</name>
    <dbReference type="NCBI Taxonomy" id="86335"/>
    <lineage>
        <taxon>Eukaryota</taxon>
        <taxon>Sar</taxon>
        <taxon>Stramenopiles</taxon>
        <taxon>Oomycota</taxon>
        <taxon>Peronosporomycetes</taxon>
        <taxon>Peronosporales</taxon>
        <taxon>Peronosporaceae</taxon>
        <taxon>Peronospora</taxon>
    </lineage>
</organism>
<dbReference type="InterPro" id="IPR001130">
    <property type="entry name" value="TatD-like"/>
</dbReference>